<protein>
    <submittedName>
        <fullName evidence="7">Sugar ABC transporter permease</fullName>
    </submittedName>
</protein>
<proteinExistence type="predicted"/>
<feature type="transmembrane region" description="Helical" evidence="6">
    <location>
        <begin position="106"/>
        <end position="128"/>
    </location>
</feature>
<feature type="transmembrane region" description="Helical" evidence="6">
    <location>
        <begin position="25"/>
        <end position="46"/>
    </location>
</feature>
<dbReference type="OrthoDB" id="9808136at2"/>
<keyword evidence="3 6" id="KW-0812">Transmembrane</keyword>
<dbReference type="Pfam" id="PF02653">
    <property type="entry name" value="BPD_transp_2"/>
    <property type="match status" value="1"/>
</dbReference>
<dbReference type="GeneID" id="85165555"/>
<dbReference type="PANTHER" id="PTHR32196:SF63">
    <property type="entry name" value="INNER MEMBRANE ABC TRANSPORTER PERMEASE PROTEIN YJFF"/>
    <property type="match status" value="1"/>
</dbReference>
<keyword evidence="5 6" id="KW-0472">Membrane</keyword>
<dbReference type="EMBL" id="JGZO01000003">
    <property type="protein sequence ID" value="KFI95322.1"/>
    <property type="molecule type" value="Genomic_DNA"/>
</dbReference>
<dbReference type="GO" id="GO:0005886">
    <property type="term" value="C:plasma membrane"/>
    <property type="evidence" value="ECO:0007669"/>
    <property type="project" value="UniProtKB-SubCell"/>
</dbReference>
<feature type="transmembrane region" description="Helical" evidence="6">
    <location>
        <begin position="310"/>
        <end position="331"/>
    </location>
</feature>
<comment type="caution">
    <text evidence="7">The sequence shown here is derived from an EMBL/GenBank/DDBJ whole genome shotgun (WGS) entry which is preliminary data.</text>
</comment>
<dbReference type="RefSeq" id="WP_033519190.1">
    <property type="nucleotide sequence ID" value="NZ_CAJPMS010000002.1"/>
</dbReference>
<evidence type="ECO:0000256" key="5">
    <source>
        <dbReference type="ARBA" id="ARBA00023136"/>
    </source>
</evidence>
<evidence type="ECO:0000256" key="2">
    <source>
        <dbReference type="ARBA" id="ARBA00022475"/>
    </source>
</evidence>
<evidence type="ECO:0000256" key="1">
    <source>
        <dbReference type="ARBA" id="ARBA00004651"/>
    </source>
</evidence>
<feature type="transmembrane region" description="Helical" evidence="6">
    <location>
        <begin position="185"/>
        <end position="205"/>
    </location>
</feature>
<feature type="transmembrane region" description="Helical" evidence="6">
    <location>
        <begin position="273"/>
        <end position="298"/>
    </location>
</feature>
<dbReference type="CDD" id="cd06579">
    <property type="entry name" value="TM_PBP1_transp_AraH_like"/>
    <property type="match status" value="1"/>
</dbReference>
<keyword evidence="4 6" id="KW-1133">Transmembrane helix</keyword>
<name>A0A087DIH2_9BIFI</name>
<feature type="transmembrane region" description="Helical" evidence="6">
    <location>
        <begin position="236"/>
        <end position="253"/>
    </location>
</feature>
<dbReference type="Proteomes" id="UP000029033">
    <property type="component" value="Unassembled WGS sequence"/>
</dbReference>
<gene>
    <name evidence="7" type="ORF">BSCA_1285</name>
</gene>
<keyword evidence="2" id="KW-1003">Cell membrane</keyword>
<feature type="transmembrane region" description="Helical" evidence="6">
    <location>
        <begin position="52"/>
        <end position="74"/>
    </location>
</feature>
<organism evidence="7 8">
    <name type="scientific">Bifidobacterium scardovii</name>
    <dbReference type="NCBI Taxonomy" id="158787"/>
    <lineage>
        <taxon>Bacteria</taxon>
        <taxon>Bacillati</taxon>
        <taxon>Actinomycetota</taxon>
        <taxon>Actinomycetes</taxon>
        <taxon>Bifidobacteriales</taxon>
        <taxon>Bifidobacteriaceae</taxon>
        <taxon>Bifidobacterium</taxon>
    </lineage>
</organism>
<evidence type="ECO:0000313" key="7">
    <source>
        <dbReference type="EMBL" id="KFI95322.1"/>
    </source>
</evidence>
<reference evidence="7 8" key="1">
    <citation type="submission" date="2014-03" db="EMBL/GenBank/DDBJ databases">
        <title>Genomics of Bifidobacteria.</title>
        <authorList>
            <person name="Ventura M."/>
            <person name="Milani C."/>
            <person name="Lugli G.A."/>
        </authorList>
    </citation>
    <scope>NUCLEOTIDE SEQUENCE [LARGE SCALE GENOMIC DNA]</scope>
    <source>
        <strain evidence="7 8">LMG 21589</strain>
    </source>
</reference>
<keyword evidence="8" id="KW-1185">Reference proteome</keyword>
<evidence type="ECO:0000313" key="8">
    <source>
        <dbReference type="Proteomes" id="UP000029033"/>
    </source>
</evidence>
<sequence length="342" mass="35790">MTSATATPTVKKAARKRGFKLNTQMIPTVAAVVIFILMIIMGQALFGTYTSLGFISSLFIDHAYLIILAVAMTLPVLTGGIDLSIGAIVAITGVIGMTMLNAGVNSWLVIVVMLAIGAVFGLIAGTLIEEFNMQPFIATLSTMFLARGIAAMISTDSLIAPDNNNYGWIAETIKIIDNPKIKNDLSINVGVIIAALVVVFGYILLHKTRTGRTIYAIGGSRSSAELMGLPVKRTQYIIYLTSGTLAALASVVYTANIGSAKNTVGVGWELDAVASVVIGGAIVTGGFGYVLGSVVGALVRSTIDPLTADFGVPSEWTTIVVGLMILAFVVLQRAVTAVGKKQ</sequence>
<dbReference type="STRING" id="158787.BSCA_1285"/>
<dbReference type="GO" id="GO:0022857">
    <property type="term" value="F:transmembrane transporter activity"/>
    <property type="evidence" value="ECO:0007669"/>
    <property type="project" value="InterPro"/>
</dbReference>
<dbReference type="AlphaFoldDB" id="A0A087DIH2"/>
<accession>A0A087DIH2</accession>
<dbReference type="InterPro" id="IPR001851">
    <property type="entry name" value="ABC_transp_permease"/>
</dbReference>
<evidence type="ECO:0000256" key="3">
    <source>
        <dbReference type="ARBA" id="ARBA00022692"/>
    </source>
</evidence>
<evidence type="ECO:0000256" key="4">
    <source>
        <dbReference type="ARBA" id="ARBA00022989"/>
    </source>
</evidence>
<dbReference type="eggNOG" id="COG1172">
    <property type="taxonomic scope" value="Bacteria"/>
</dbReference>
<evidence type="ECO:0000256" key="6">
    <source>
        <dbReference type="SAM" id="Phobius"/>
    </source>
</evidence>
<dbReference type="PANTHER" id="PTHR32196">
    <property type="entry name" value="ABC TRANSPORTER PERMEASE PROTEIN YPHD-RELATED-RELATED"/>
    <property type="match status" value="1"/>
</dbReference>
<comment type="subcellular location">
    <subcellularLocation>
        <location evidence="1">Cell membrane</location>
        <topology evidence="1">Multi-pass membrane protein</topology>
    </subcellularLocation>
</comment>